<evidence type="ECO:0000256" key="1">
    <source>
        <dbReference type="ARBA" id="ARBA00022729"/>
    </source>
</evidence>
<keyword evidence="5" id="KW-1185">Reference proteome</keyword>
<feature type="domain" description="Thioredoxin" evidence="3">
    <location>
        <begin position="7"/>
        <end position="151"/>
    </location>
</feature>
<dbReference type="PROSITE" id="PS51352">
    <property type="entry name" value="THIOREDOXIN_2"/>
    <property type="match status" value="1"/>
</dbReference>
<dbReference type="InterPro" id="IPR036249">
    <property type="entry name" value="Thioredoxin-like_sf"/>
</dbReference>
<dbReference type="AlphaFoldDB" id="A0A846QYI6"/>
<organism evidence="4 5">
    <name type="scientific">Saonia flava</name>
    <dbReference type="NCBI Taxonomy" id="523696"/>
    <lineage>
        <taxon>Bacteria</taxon>
        <taxon>Pseudomonadati</taxon>
        <taxon>Bacteroidota</taxon>
        <taxon>Flavobacteriia</taxon>
        <taxon>Flavobacteriales</taxon>
        <taxon>Flavobacteriaceae</taxon>
        <taxon>Saonia</taxon>
    </lineage>
</organism>
<feature type="chain" id="PRO_5032559924" evidence="2">
    <location>
        <begin position="23"/>
        <end position="151"/>
    </location>
</feature>
<dbReference type="Pfam" id="PF13899">
    <property type="entry name" value="Thioredoxin_7"/>
    <property type="match status" value="1"/>
</dbReference>
<dbReference type="Proteomes" id="UP000590442">
    <property type="component" value="Unassembled WGS sequence"/>
</dbReference>
<dbReference type="RefSeq" id="WP_167959846.1">
    <property type="nucleotide sequence ID" value="NZ_JAATJJ010000001.1"/>
</dbReference>
<protein>
    <submittedName>
        <fullName evidence="4">Thioredoxin-related protein</fullName>
    </submittedName>
</protein>
<evidence type="ECO:0000256" key="2">
    <source>
        <dbReference type="SAM" id="SignalP"/>
    </source>
</evidence>
<dbReference type="InterPro" id="IPR013766">
    <property type="entry name" value="Thioredoxin_domain"/>
</dbReference>
<feature type="signal peptide" evidence="2">
    <location>
        <begin position="1"/>
        <end position="22"/>
    </location>
</feature>
<dbReference type="PANTHER" id="PTHR15337">
    <property type="entry name" value="ANTERIOR GRADIENT PROTEIN-RELATED"/>
    <property type="match status" value="1"/>
</dbReference>
<dbReference type="SUPFAM" id="SSF52833">
    <property type="entry name" value="Thioredoxin-like"/>
    <property type="match status" value="1"/>
</dbReference>
<name>A0A846QYI6_9FLAO</name>
<dbReference type="Gene3D" id="3.40.30.10">
    <property type="entry name" value="Glutaredoxin"/>
    <property type="match status" value="1"/>
</dbReference>
<proteinExistence type="predicted"/>
<evidence type="ECO:0000313" key="5">
    <source>
        <dbReference type="Proteomes" id="UP000590442"/>
    </source>
</evidence>
<comment type="caution">
    <text evidence="4">The sequence shown here is derived from an EMBL/GenBank/DDBJ whole genome shotgun (WGS) entry which is preliminary data.</text>
</comment>
<keyword evidence="1 2" id="KW-0732">Signal</keyword>
<gene>
    <name evidence="4" type="ORF">GGR42_000141</name>
</gene>
<accession>A0A846QYI6</accession>
<sequence length="151" mass="17651">MKTKLFILLVLPFISFSQMDSAIEKELNWQTDYNKTMEKARKENKNVVLYFTGSDWCAPCKMLKKDLFDKQEFADLSKEFILLYIDIPRNQDLLSDSQIKHNKDMLPIYNKKGVFPLLKILNPKGKVLDEISGYSMNGEVGYHLNLLKNHK</sequence>
<reference evidence="4 5" key="1">
    <citation type="submission" date="2020-03" db="EMBL/GenBank/DDBJ databases">
        <title>Genomic Encyclopedia of Type Strains, Phase IV (KMG-IV): sequencing the most valuable type-strain genomes for metagenomic binning, comparative biology and taxonomic classification.</title>
        <authorList>
            <person name="Goeker M."/>
        </authorList>
    </citation>
    <scope>NUCLEOTIDE SEQUENCE [LARGE SCALE GENOMIC DNA]</scope>
    <source>
        <strain evidence="4 5">DSM 29762</strain>
    </source>
</reference>
<dbReference type="InterPro" id="IPR051099">
    <property type="entry name" value="AGR/TXD"/>
</dbReference>
<evidence type="ECO:0000313" key="4">
    <source>
        <dbReference type="EMBL" id="NJB69679.1"/>
    </source>
</evidence>
<dbReference type="EMBL" id="JAATJJ010000001">
    <property type="protein sequence ID" value="NJB69679.1"/>
    <property type="molecule type" value="Genomic_DNA"/>
</dbReference>
<evidence type="ECO:0000259" key="3">
    <source>
        <dbReference type="PROSITE" id="PS51352"/>
    </source>
</evidence>
<dbReference type="PANTHER" id="PTHR15337:SF11">
    <property type="entry name" value="THIOREDOXIN DOMAIN-CONTAINING PROTEIN"/>
    <property type="match status" value="1"/>
</dbReference>